<proteinExistence type="predicted"/>
<evidence type="ECO:0000313" key="2">
    <source>
        <dbReference type="Proteomes" id="UP000194267"/>
    </source>
</evidence>
<dbReference type="Proteomes" id="UP000194267">
    <property type="component" value="Unassembled WGS sequence"/>
</dbReference>
<dbReference type="AlphaFoldDB" id="A0A1Y2T407"/>
<sequence>MFKHSTRCPISAAAHREWSAFLAGPEAERADHFWVRVIQERPVSLALASRVGVPHQSPQVLLIRDGRAVWHASHYAITAGRLKAALDQAAAQR</sequence>
<name>A0A1Y2T407_SYMTR</name>
<dbReference type="Pfam" id="PF11009">
    <property type="entry name" value="BrxC"/>
    <property type="match status" value="1"/>
</dbReference>
<comment type="caution">
    <text evidence="1">The sequence shown here is derived from an EMBL/GenBank/DDBJ whole genome shotgun (WGS) entry which is preliminary data.</text>
</comment>
<dbReference type="OMA" id="KHSTRCS"/>
<protein>
    <submittedName>
        <fullName evidence="1">General stress protein</fullName>
    </submittedName>
</protein>
<dbReference type="Gene3D" id="3.40.30.10">
    <property type="entry name" value="Glutaredoxin"/>
    <property type="match status" value="1"/>
</dbReference>
<evidence type="ECO:0000313" key="1">
    <source>
        <dbReference type="EMBL" id="OTA41181.1"/>
    </source>
</evidence>
<dbReference type="NCBIfam" id="TIGR04019">
    <property type="entry name" value="B_thiol_YtxJ"/>
    <property type="match status" value="1"/>
</dbReference>
<dbReference type="EMBL" id="LWLV01000706">
    <property type="protein sequence ID" value="OTA41181.1"/>
    <property type="molecule type" value="Genomic_DNA"/>
</dbReference>
<reference evidence="2" key="1">
    <citation type="submission" date="2016-04" db="EMBL/GenBank/DDBJ databases">
        <authorList>
            <person name="Antunes L.P."/>
            <person name="Martins L.F."/>
            <person name="Pereira R.V."/>
            <person name="Thomas A.M."/>
            <person name="Barbosa D."/>
            <person name="Nascimento L."/>
            <person name="Silva G.M."/>
            <person name="Condomitti G.W."/>
            <person name="Digiampietri L.A."/>
            <person name="Lombardi K.C."/>
            <person name="Ramos P.L."/>
            <person name="Quaggio R.B."/>
            <person name="Oliveira J.C."/>
            <person name="Pascon R.C."/>
            <person name="Cruz J.B."/>
            <person name="Silva A.M."/>
            <person name="Setubal J.C."/>
        </authorList>
    </citation>
    <scope>NUCLEOTIDE SEQUENCE [LARGE SCALE GENOMIC DNA]</scope>
</reference>
<accession>A0A1Y2T407</accession>
<gene>
    <name evidence="1" type="ORF">A6D92_09145</name>
</gene>
<dbReference type="InterPro" id="IPR022551">
    <property type="entry name" value="BrxC"/>
</dbReference>
<organism evidence="1 2">
    <name type="scientific">Symbiobacterium thermophilum</name>
    <dbReference type="NCBI Taxonomy" id="2734"/>
    <lineage>
        <taxon>Bacteria</taxon>
        <taxon>Bacillati</taxon>
        <taxon>Bacillota</taxon>
        <taxon>Clostridia</taxon>
        <taxon>Eubacteriales</taxon>
        <taxon>Symbiobacteriaceae</taxon>
        <taxon>Symbiobacterium</taxon>
    </lineage>
</organism>